<dbReference type="PANTHER" id="PTHR23411">
    <property type="entry name" value="TAPASIN"/>
    <property type="match status" value="1"/>
</dbReference>
<dbReference type="SMART" id="SM00407">
    <property type="entry name" value="IGc1"/>
    <property type="match status" value="1"/>
</dbReference>
<comment type="caution">
    <text evidence="4">The sequence shown here is derived from an EMBL/GenBank/DDBJ whole genome shotgun (WGS) entry which is preliminary data.</text>
</comment>
<evidence type="ECO:0000256" key="2">
    <source>
        <dbReference type="SAM" id="Phobius"/>
    </source>
</evidence>
<dbReference type="PROSITE" id="PS00290">
    <property type="entry name" value="IG_MHC"/>
    <property type="match status" value="1"/>
</dbReference>
<dbReference type="InterPro" id="IPR013106">
    <property type="entry name" value="Ig_V-set"/>
</dbReference>
<dbReference type="InterPro" id="IPR003597">
    <property type="entry name" value="Ig_C1-set"/>
</dbReference>
<dbReference type="CDD" id="cd05771">
    <property type="entry name" value="IgC1_Tapasin_R"/>
    <property type="match status" value="1"/>
</dbReference>
<dbReference type="AlphaFoldDB" id="A0A553NH14"/>
<keyword evidence="2" id="KW-1133">Transmembrane helix</keyword>
<dbReference type="Proteomes" id="UP000316079">
    <property type="component" value="Unassembled WGS sequence"/>
</dbReference>
<keyword evidence="5" id="KW-1185">Reference proteome</keyword>
<dbReference type="STRING" id="623744.A0A553NH14"/>
<dbReference type="InterPro" id="IPR003006">
    <property type="entry name" value="Ig/MHC_CS"/>
</dbReference>
<keyword evidence="1" id="KW-0393">Immunoglobulin domain</keyword>
<dbReference type="InterPro" id="IPR050380">
    <property type="entry name" value="Immune_Resp_Modulators"/>
</dbReference>
<dbReference type="PROSITE" id="PS50835">
    <property type="entry name" value="IG_LIKE"/>
    <property type="match status" value="2"/>
</dbReference>
<evidence type="ECO:0000259" key="3">
    <source>
        <dbReference type="PROSITE" id="PS50835"/>
    </source>
</evidence>
<evidence type="ECO:0000313" key="4">
    <source>
        <dbReference type="EMBL" id="TRY64721.1"/>
    </source>
</evidence>
<dbReference type="Pfam" id="PF07654">
    <property type="entry name" value="C1-set"/>
    <property type="match status" value="1"/>
</dbReference>
<name>A0A553NH14_9TELE</name>
<dbReference type="EMBL" id="SRMA01026973">
    <property type="protein sequence ID" value="TRY64721.1"/>
    <property type="molecule type" value="Genomic_DNA"/>
</dbReference>
<accession>A0A553NH14</accession>
<organism evidence="4 5">
    <name type="scientific">Danionella cerebrum</name>
    <dbReference type="NCBI Taxonomy" id="2873325"/>
    <lineage>
        <taxon>Eukaryota</taxon>
        <taxon>Metazoa</taxon>
        <taxon>Chordata</taxon>
        <taxon>Craniata</taxon>
        <taxon>Vertebrata</taxon>
        <taxon>Euteleostomi</taxon>
        <taxon>Actinopterygii</taxon>
        <taxon>Neopterygii</taxon>
        <taxon>Teleostei</taxon>
        <taxon>Ostariophysi</taxon>
        <taxon>Cypriniformes</taxon>
        <taxon>Danionidae</taxon>
        <taxon>Danioninae</taxon>
        <taxon>Danionella</taxon>
    </lineage>
</organism>
<dbReference type="OrthoDB" id="354769at2759"/>
<evidence type="ECO:0000256" key="1">
    <source>
        <dbReference type="ARBA" id="ARBA00023319"/>
    </source>
</evidence>
<dbReference type="SUPFAM" id="SSF48726">
    <property type="entry name" value="Immunoglobulin"/>
    <property type="match status" value="2"/>
</dbReference>
<dbReference type="Pfam" id="PF07686">
    <property type="entry name" value="V-set"/>
    <property type="match status" value="1"/>
</dbReference>
<dbReference type="InterPro" id="IPR007110">
    <property type="entry name" value="Ig-like_dom"/>
</dbReference>
<feature type="domain" description="Ig-like" evidence="3">
    <location>
        <begin position="178"/>
        <end position="281"/>
    </location>
</feature>
<sequence>MRRYLKGSETALDCEMRRYNTGGIVMRWPVEGAQEVDVWFTCTIRQTQGLFVIKTFLRHTPAAPAQAAMVLVSQTLSVEVGLLQEPELHCQFAVDHKLPNATVEWRLLRHSERTKLFSYSSRTGKREGQGVTVKTIAGGNASFKVSPTRKHSEGTYTCSVMVPPLYGSHDIPLSLKQPRVSVNVGSTLSLTLGQDQKLICDAERYYPLDVTIEWYREPHGGSPTPLFLKNVLYSSHRHHQDGTYSLSAFFYLQPDLEDSGYKYTCRVSHKSLLNPIRKSFYLVVSEPDSTMWYITAVGFIIAMLVVLACVLPQYVADPYPNLAETCCFYLNLLHLLEPPLGGARCISSRETLCKLASLVAQHPQIVRDMAAAGHLHWCRILLGLAKGCDKKLNSFVQEVTKLDSSNFLPQQEVSVPVLSSLLIMTSDRRPAVSTLLQHTA</sequence>
<dbReference type="InterPro" id="IPR013783">
    <property type="entry name" value="Ig-like_fold"/>
</dbReference>
<gene>
    <name evidence="4" type="ORF">DNTS_017754</name>
</gene>
<keyword evidence="2" id="KW-0812">Transmembrane</keyword>
<keyword evidence="2" id="KW-0472">Membrane</keyword>
<feature type="transmembrane region" description="Helical" evidence="2">
    <location>
        <begin position="291"/>
        <end position="311"/>
    </location>
</feature>
<proteinExistence type="predicted"/>
<dbReference type="Gene3D" id="2.60.40.10">
    <property type="entry name" value="Immunoglobulins"/>
    <property type="match status" value="2"/>
</dbReference>
<evidence type="ECO:0000313" key="5">
    <source>
        <dbReference type="Proteomes" id="UP000316079"/>
    </source>
</evidence>
<protein>
    <recommendedName>
        <fullName evidence="3">Ig-like domain-containing protein</fullName>
    </recommendedName>
</protein>
<dbReference type="InterPro" id="IPR036179">
    <property type="entry name" value="Ig-like_dom_sf"/>
</dbReference>
<feature type="domain" description="Ig-like" evidence="3">
    <location>
        <begin position="64"/>
        <end position="160"/>
    </location>
</feature>
<reference evidence="4 5" key="1">
    <citation type="journal article" date="2019" name="Sci. Data">
        <title>Hybrid genome assembly and annotation of Danionella translucida.</title>
        <authorList>
            <person name="Kadobianskyi M."/>
            <person name="Schulze L."/>
            <person name="Schuelke M."/>
            <person name="Judkewitz B."/>
        </authorList>
    </citation>
    <scope>NUCLEOTIDE SEQUENCE [LARGE SCALE GENOMIC DNA]</scope>
    <source>
        <strain evidence="4 5">Bolton</strain>
    </source>
</reference>